<keyword evidence="2" id="KW-1185">Reference proteome</keyword>
<reference evidence="1 2" key="1">
    <citation type="journal article" date="2018" name="Mol. Biol. Evol.">
        <title>Broad Genomic Sampling Reveals a Smut Pathogenic Ancestry of the Fungal Clade Ustilaginomycotina.</title>
        <authorList>
            <person name="Kijpornyongpan T."/>
            <person name="Mondo S.J."/>
            <person name="Barry K."/>
            <person name="Sandor L."/>
            <person name="Lee J."/>
            <person name="Lipzen A."/>
            <person name="Pangilinan J."/>
            <person name="LaButti K."/>
            <person name="Hainaut M."/>
            <person name="Henrissat B."/>
            <person name="Grigoriev I.V."/>
            <person name="Spatafora J.W."/>
            <person name="Aime M.C."/>
        </authorList>
    </citation>
    <scope>NUCLEOTIDE SEQUENCE [LARGE SCALE GENOMIC DNA]</scope>
    <source>
        <strain evidence="1 2">SA 807</strain>
    </source>
</reference>
<evidence type="ECO:0000313" key="2">
    <source>
        <dbReference type="Proteomes" id="UP000245626"/>
    </source>
</evidence>
<protein>
    <submittedName>
        <fullName evidence="1">Uncharacterized protein</fullName>
    </submittedName>
</protein>
<dbReference type="Proteomes" id="UP000245626">
    <property type="component" value="Unassembled WGS sequence"/>
</dbReference>
<accession>A0ACD0NQL7</accession>
<proteinExistence type="predicted"/>
<sequence length="495" mass="54409">MENSPPGPSSPSSSSFSYITRRQRRSPAAAASQPQPRDGSPSRQRLRTESDTSSTAEIELDSLPNPAQDDPTSDSSPSDSESDEEALMLGPASFRGLSEDPDGAIELKSKRRSTRASKRKSSARRTSSSSTPGSDPVEKEPDGEDPLAIIRQVVPETDDPDLPSLTWRALVIGTVFCVIGAAISQLFFYKSNSPSFSSYFVILVTLPLGKWLARRLPDRRIGIGRLSFELNPGPFSIKEHLLVAVLSSSGAASAYASDIINIQELFFHQHMSNTAALTLLLTTQILGFGFAGLVHDLLVKPPAMIFPSTLVTTSLFHTLHNDKSAENRPKLRVFTLVFLAIFAYQFLPALFAPTLSSIAVLCLVNNKNKAFRVLSSGYHGLGFLNFTLDWNAAGTSGPFYQPWWAALNFYGGIAGMMYIVTPIYYFGFNLWESQSFPQVLGSGLYDKDFKAFKVDDVLLPDNTLDREKWQAAKPMLLTPFCESSFTVPVRWPLLL</sequence>
<name>A0ACD0NQL7_9BASI</name>
<dbReference type="EMBL" id="KZ820269">
    <property type="protein sequence ID" value="PWN48094.1"/>
    <property type="molecule type" value="Genomic_DNA"/>
</dbReference>
<gene>
    <name evidence="1" type="ORF">IE53DRAFT_212756</name>
</gene>
<evidence type="ECO:0000313" key="1">
    <source>
        <dbReference type="EMBL" id="PWN48094.1"/>
    </source>
</evidence>
<organism evidence="1 2">
    <name type="scientific">Violaceomyces palustris</name>
    <dbReference type="NCBI Taxonomy" id="1673888"/>
    <lineage>
        <taxon>Eukaryota</taxon>
        <taxon>Fungi</taxon>
        <taxon>Dikarya</taxon>
        <taxon>Basidiomycota</taxon>
        <taxon>Ustilaginomycotina</taxon>
        <taxon>Ustilaginomycetes</taxon>
        <taxon>Violaceomycetales</taxon>
        <taxon>Violaceomycetaceae</taxon>
        <taxon>Violaceomyces</taxon>
    </lineage>
</organism>